<evidence type="ECO:0000313" key="2">
    <source>
        <dbReference type="Proteomes" id="UP000828390"/>
    </source>
</evidence>
<dbReference type="AlphaFoldDB" id="A0A9D4FF59"/>
<sequence length="397" mass="45605">MAPWQPYIIRTNLLTKCHEDPTINVTLRVLTRQIFMTHNGKQTIDKRKNAPPPDGHVFQPTQTMFKLFHDIIRMNLLPKVLTRKKVPPPGDHFHDDRTINVATRELTRQNTTPPWRPYIIGTNLLTKFHKDRTINKASRVLTRKNAPPPGGHVFQATGTIFELVQDIIGRNLQTKFYDDWKINVASRLKNAPPPGGHVFQPTGINFDSSKIFHEDWTINLASRVLTRHIKKNAPTLGSHVFQANITSFEFIQDIMETNLLTKFHEDWTINVASGELARQMLTPHNARRTTDKMRSQKLTMSTLCLGTDMFFAAQDIIRTNNELKWPPGSHFHEDWTINLTIRKSPRPPVGHVFQSSETNFELVQDIIGTNLLRKLHEDSTINVASTVLTRKIFMTPN</sequence>
<accession>A0A9D4FF59</accession>
<organism evidence="1 2">
    <name type="scientific">Dreissena polymorpha</name>
    <name type="common">Zebra mussel</name>
    <name type="synonym">Mytilus polymorpha</name>
    <dbReference type="NCBI Taxonomy" id="45954"/>
    <lineage>
        <taxon>Eukaryota</taxon>
        <taxon>Metazoa</taxon>
        <taxon>Spiralia</taxon>
        <taxon>Lophotrochozoa</taxon>
        <taxon>Mollusca</taxon>
        <taxon>Bivalvia</taxon>
        <taxon>Autobranchia</taxon>
        <taxon>Heteroconchia</taxon>
        <taxon>Euheterodonta</taxon>
        <taxon>Imparidentia</taxon>
        <taxon>Neoheterodontei</taxon>
        <taxon>Myida</taxon>
        <taxon>Dreissenoidea</taxon>
        <taxon>Dreissenidae</taxon>
        <taxon>Dreissena</taxon>
    </lineage>
</organism>
<dbReference type="EMBL" id="JAIWYP010000007">
    <property type="protein sequence ID" value="KAH3794702.1"/>
    <property type="molecule type" value="Genomic_DNA"/>
</dbReference>
<proteinExistence type="predicted"/>
<reference evidence="1" key="1">
    <citation type="journal article" date="2019" name="bioRxiv">
        <title>The Genome of the Zebra Mussel, Dreissena polymorpha: A Resource for Invasive Species Research.</title>
        <authorList>
            <person name="McCartney M.A."/>
            <person name="Auch B."/>
            <person name="Kono T."/>
            <person name="Mallez S."/>
            <person name="Zhang Y."/>
            <person name="Obille A."/>
            <person name="Becker A."/>
            <person name="Abrahante J.E."/>
            <person name="Garbe J."/>
            <person name="Badalamenti J.P."/>
            <person name="Herman A."/>
            <person name="Mangelson H."/>
            <person name="Liachko I."/>
            <person name="Sullivan S."/>
            <person name="Sone E.D."/>
            <person name="Koren S."/>
            <person name="Silverstein K.A.T."/>
            <person name="Beckman K.B."/>
            <person name="Gohl D.M."/>
        </authorList>
    </citation>
    <scope>NUCLEOTIDE SEQUENCE</scope>
    <source>
        <strain evidence="1">Duluth1</strain>
        <tissue evidence="1">Whole animal</tissue>
    </source>
</reference>
<name>A0A9D4FF59_DREPO</name>
<gene>
    <name evidence="1" type="ORF">DPMN_148240</name>
</gene>
<protein>
    <submittedName>
        <fullName evidence="1">Uncharacterized protein</fullName>
    </submittedName>
</protein>
<evidence type="ECO:0000313" key="1">
    <source>
        <dbReference type="EMBL" id="KAH3794702.1"/>
    </source>
</evidence>
<keyword evidence="2" id="KW-1185">Reference proteome</keyword>
<dbReference type="Proteomes" id="UP000828390">
    <property type="component" value="Unassembled WGS sequence"/>
</dbReference>
<reference evidence="1" key="2">
    <citation type="submission" date="2020-11" db="EMBL/GenBank/DDBJ databases">
        <authorList>
            <person name="McCartney M.A."/>
            <person name="Auch B."/>
            <person name="Kono T."/>
            <person name="Mallez S."/>
            <person name="Becker A."/>
            <person name="Gohl D.M."/>
            <person name="Silverstein K.A.T."/>
            <person name="Koren S."/>
            <person name="Bechman K.B."/>
            <person name="Herman A."/>
            <person name="Abrahante J.E."/>
            <person name="Garbe J."/>
        </authorList>
    </citation>
    <scope>NUCLEOTIDE SEQUENCE</scope>
    <source>
        <strain evidence="1">Duluth1</strain>
        <tissue evidence="1">Whole animal</tissue>
    </source>
</reference>
<comment type="caution">
    <text evidence="1">The sequence shown here is derived from an EMBL/GenBank/DDBJ whole genome shotgun (WGS) entry which is preliminary data.</text>
</comment>